<accession>A0A502IKY7</accession>
<sequence length="1540" mass="171944">MSSTETNAVEADPASSNPSDLLTQLVTGPSIREVATRILQQDLKKLYPQLEIDPRMAMVVTPRWKIIAGAVQPGSLRFESLTDALLRHFGSGESVTYLDGEHFLSLNPKAITPIHLPVKIDAIGRLINKLSPLLLVAYQEQQLEYWDQPTHGTTLRWQALSQSLRQVWNVEKVEGWDVHQLAIARSVFNYPDATLRGPHDTYKTRVCLIDFDRLDGTVSSHLNRTDLTVVIGTVGTRTIILTHSIATGFLAYESLEKLGEILPGYVEKLPPEATLQWRLFEPSGNFFNHQATALIALQVDVIASMAYAKRASRPAITTPSRPAAEVTGTTQAEQDSHFEKVQRLIPEWLNNASPFDLGCYSRHLLDLALLQLRNSGKSFDDDIAPIKTFALDALRAHMLKSHSDVAQMKLENVEIVIVSQVVWGAFTAPGMSETTRLDLAELALENLIALPLGNQSVQYKDGTAVPAWMTPDYLKTAISTVDIGTAYPAWVKGKLLDDPLESLRRQRLYASNLRIQLPLQALQSKILGEHGIDERGYRYVVAVMNVLNADRWVEGQEIVIRPLAFIPSQRDSKTPDEVTNMYVIGPRDMDKGPCILYRPLLEQPLAQYPAAANLLYAINHSKELRASTLAWLPDNVRFNYSQYVFPGELPSVWTLSQLLVDPAISLQMSGPVLFGQRVIEHDRLATLFKANANAMVMKGERDSVSNAESRWASFKQHAWMIFSAVLPFLGRTAGTAAWIWQILDDLQEGIDARENQDTTAQWSALTDLFLTLGMVLAHHATARRQPARDRVSQTETPIIVGAEKSPPAQTPASIQLPDIAADYLPAEHQTSLHPTTALNSSSQGLGPTLDQYKIPKPQGLGAASTEGLHKHLYEHQSKCYAPVGERWFEVFLNDDGIVQIIDTRQEPSINGPLLINNSTGKWFIDIRLRLRGGGKKSKLKALQQANATRIASIKTHLAVFDAQIASKRKGIADAYNAMKNAPADAIDATRQTFLEKLEARTDEYETTIEKVKSLNLVEEVPNYRDAMIEMLGTQLFFNQTWIDQKYPAFVEALRLTMEHLDAKENSGPPPPAGTFETMSDLTQGIIQKVEFAQSRFQELTRLGKNAEQLSLEYQKKLPNFDLQDLRSLQVTLARELCLKPGETPELSAAKASIVQIVEDADLTVNSAMELMRDELLSSGDRIEALNNLVDQFAAIEQRLQSFAGTYPEQIVKEQFERLQVRVGEFNQQTVGHLADLLRKQRLLEPAPGPSRPSSASNKRVIKTRFKGTVIGKTRKTTPGHPVLVDVTAPVTGKVIATFHEKTPGVWIERVTKKPPTRERLPDPGTRITAGKALLDTLPSFTQRTEADSKQPRQIPVEIEEAFHQQASRLEDATKAINAALIQSNATQDHTNDARPVLAQLATQTTRLYAEGHRLRLEMTKRQPPTAARVEWLRSKGEVDIVRVGERRRLKGPRRDYLQEYEVREATTARVLWYAHFHYAQLKDGVQSFTAAHLKTREQRLLGRVDIGASTSNQEAIEIYRSEISPLLARSLFFSQAPAST</sequence>
<dbReference type="Proteomes" id="UP000320914">
    <property type="component" value="Unassembled WGS sequence"/>
</dbReference>
<feature type="region of interest" description="Disordered" evidence="1">
    <location>
        <begin position="1"/>
        <end position="22"/>
    </location>
</feature>
<evidence type="ECO:0000256" key="1">
    <source>
        <dbReference type="SAM" id="MobiDB-lite"/>
    </source>
</evidence>
<comment type="caution">
    <text evidence="2">The sequence shown here is derived from an EMBL/GenBank/DDBJ whole genome shotgun (WGS) entry which is preliminary data.</text>
</comment>
<proteinExistence type="predicted"/>
<evidence type="ECO:0000313" key="3">
    <source>
        <dbReference type="Proteomes" id="UP000320914"/>
    </source>
</evidence>
<dbReference type="EMBL" id="RCZA01000001">
    <property type="protein sequence ID" value="TPG87509.1"/>
    <property type="molecule type" value="Genomic_DNA"/>
</dbReference>
<name>A0A502IKY7_9PSED</name>
<evidence type="ECO:0000313" key="2">
    <source>
        <dbReference type="EMBL" id="TPG87509.1"/>
    </source>
</evidence>
<organism evidence="2 3">
    <name type="scientific">Pseudomonas mandelii</name>
    <dbReference type="NCBI Taxonomy" id="75612"/>
    <lineage>
        <taxon>Bacteria</taxon>
        <taxon>Pseudomonadati</taxon>
        <taxon>Pseudomonadota</taxon>
        <taxon>Gammaproteobacteria</taxon>
        <taxon>Pseudomonadales</taxon>
        <taxon>Pseudomonadaceae</taxon>
        <taxon>Pseudomonas</taxon>
    </lineage>
</organism>
<protein>
    <submittedName>
        <fullName evidence="2">Uncharacterized protein</fullName>
    </submittedName>
</protein>
<reference evidence="2 3" key="1">
    <citation type="journal article" date="2019" name="Environ. Microbiol.">
        <title>Species interactions and distinct microbial communities in high Arctic permafrost affected cryosols are associated with the CH4 and CO2 gas fluxes.</title>
        <authorList>
            <person name="Altshuler I."/>
            <person name="Hamel J."/>
            <person name="Turney S."/>
            <person name="Magnuson E."/>
            <person name="Levesque R."/>
            <person name="Greer C."/>
            <person name="Whyte L.G."/>
        </authorList>
    </citation>
    <scope>NUCLEOTIDE SEQUENCE [LARGE SCALE GENOMIC DNA]</scope>
    <source>
        <strain evidence="2 3">OWC5</strain>
    </source>
</reference>
<dbReference type="RefSeq" id="WP_140675697.1">
    <property type="nucleotide sequence ID" value="NZ_RCZA01000001.1"/>
</dbReference>
<gene>
    <name evidence="2" type="ORF">EAH74_02805</name>
</gene>